<accession>A0A8J5SQZ6</accession>
<evidence type="ECO:0000259" key="6">
    <source>
        <dbReference type="PROSITE" id="PS50137"/>
    </source>
</evidence>
<dbReference type="GO" id="GO:0003725">
    <property type="term" value="F:double-stranded RNA binding"/>
    <property type="evidence" value="ECO:0007669"/>
    <property type="project" value="InterPro"/>
</dbReference>
<dbReference type="PROSITE" id="PS50137">
    <property type="entry name" value="DS_RBD"/>
    <property type="match status" value="2"/>
</dbReference>
<evidence type="ECO:0000313" key="8">
    <source>
        <dbReference type="Proteomes" id="UP000729402"/>
    </source>
</evidence>
<evidence type="ECO:0000313" key="7">
    <source>
        <dbReference type="EMBL" id="KAG8067208.1"/>
    </source>
</evidence>
<dbReference type="Proteomes" id="UP000729402">
    <property type="component" value="Unassembled WGS sequence"/>
</dbReference>
<feature type="compositionally biased region" description="Polar residues" evidence="5">
    <location>
        <begin position="856"/>
        <end position="868"/>
    </location>
</feature>
<organism evidence="7 8">
    <name type="scientific">Zizania palustris</name>
    <name type="common">Northern wild rice</name>
    <dbReference type="NCBI Taxonomy" id="103762"/>
    <lineage>
        <taxon>Eukaryota</taxon>
        <taxon>Viridiplantae</taxon>
        <taxon>Streptophyta</taxon>
        <taxon>Embryophyta</taxon>
        <taxon>Tracheophyta</taxon>
        <taxon>Spermatophyta</taxon>
        <taxon>Magnoliopsida</taxon>
        <taxon>Liliopsida</taxon>
        <taxon>Poales</taxon>
        <taxon>Poaceae</taxon>
        <taxon>BOP clade</taxon>
        <taxon>Oryzoideae</taxon>
        <taxon>Oryzeae</taxon>
        <taxon>Zizaniinae</taxon>
        <taxon>Zizania</taxon>
    </lineage>
</organism>
<feature type="region of interest" description="Disordered" evidence="5">
    <location>
        <begin position="843"/>
        <end position="874"/>
    </location>
</feature>
<feature type="region of interest" description="Disordered" evidence="5">
    <location>
        <begin position="464"/>
        <end position="483"/>
    </location>
</feature>
<evidence type="ECO:0000256" key="2">
    <source>
        <dbReference type="ARBA" id="ARBA00022884"/>
    </source>
</evidence>
<evidence type="ECO:0000256" key="4">
    <source>
        <dbReference type="PROSITE-ProRule" id="PRU00266"/>
    </source>
</evidence>
<dbReference type="CDD" id="cd19908">
    <property type="entry name" value="DSRM_AtDRB-like_rpt2"/>
    <property type="match status" value="1"/>
</dbReference>
<sequence length="874" mass="96196">MSYESFLSSGDVLAAIYLLRDSDQVSGEPRGCLGNTGGWLVDLVLGMEADAADGDVSTDLAIAELLDMGFEFDKIIQAIDYLCVHRDSIKKSQELHLFAIDEVHCVSKRGHDFRPDYRRIHALFLLHFKCLLSLHILEIVCASRKIQFQQIEVLGAREHDILFMALTATATVPVRADIVQSLKMSEDTVIVLTSFFRSNLHFTTCTSTVPYFHCNSLEVVVATIAFGMGIDSKARCLAFNTRTSAGFLEHLRQPLLQQLRRDPTEPTYRRINPSHRRKEGFFPFPSPVLEKEGSRRTKSRSGRALRTAMYKNQLQELAQRSCFNLPSYACIREGPDHAPRFKATVNFNGETFESPAFCSTLRLAEHAAAEVALNELSKRGPSSSLAAKVLDETGIYKNLLQETAHRAGLKLPVYTTIRSGPGHTPVFTCTVELAGMTFTGNPGKTKKQAQKNAAMAAWSELKQLPQVGESSSSPSCPPDHGDEDQEQIIVARTLASLNQTNGGKTTHQKEKQQSSNRLPSRRPSYPKSNAAFYRLQLQNHTYPSVPPEQAMYHVWHQAQATQQNPHFPMVLTMGNTNFPPPPTVLHMYPPPRGQFTMPASQDPLGLLPHFPEAAPALPGYFSPYHASFVPRSSLPVSIHKIHEKRLVGADMVELPDAAVFSQYTAPDSCGASKNGGPDNRKEDCTESSPASKEENKPRTASSSTTQSPSQKPESNRDKEIMGGLHLESKKPTEQLSKSSPSKVNPVLGETGQRRHCIRHSEHIHRNSLPQINMAASPERWSPPVQAPPRLGTGIPLDSSGSLYQQRPPWLAASVTIRTAVPVCSARPSAGAAHVQPAVQILSASPRKEPEAPTNARDLSSAATASSELNKLHHI</sequence>
<evidence type="ECO:0000256" key="1">
    <source>
        <dbReference type="ARBA" id="ARBA00022737"/>
    </source>
</evidence>
<dbReference type="InterPro" id="IPR044450">
    <property type="entry name" value="AtDRB-like_DSRM_1"/>
</dbReference>
<dbReference type="Pfam" id="PF00035">
    <property type="entry name" value="dsrm"/>
    <property type="match status" value="2"/>
</dbReference>
<dbReference type="AlphaFoldDB" id="A0A8J5SQZ6"/>
<evidence type="ECO:0000256" key="3">
    <source>
        <dbReference type="ARBA" id="ARBA00037597"/>
    </source>
</evidence>
<keyword evidence="8" id="KW-1185">Reference proteome</keyword>
<dbReference type="FunFam" id="3.30.160.20:FF:000036">
    <property type="entry name" value="Double-stranded RNA-binding protein 2"/>
    <property type="match status" value="2"/>
</dbReference>
<reference evidence="7" key="1">
    <citation type="journal article" date="2021" name="bioRxiv">
        <title>Whole Genome Assembly and Annotation of Northern Wild Rice, Zizania palustris L., Supports a Whole Genome Duplication in the Zizania Genus.</title>
        <authorList>
            <person name="Haas M."/>
            <person name="Kono T."/>
            <person name="Macchietto M."/>
            <person name="Millas R."/>
            <person name="McGilp L."/>
            <person name="Shao M."/>
            <person name="Duquette J."/>
            <person name="Hirsch C.N."/>
            <person name="Kimball J."/>
        </authorList>
    </citation>
    <scope>NUCLEOTIDE SEQUENCE</scope>
    <source>
        <tissue evidence="7">Fresh leaf tissue</tissue>
    </source>
</reference>
<feature type="compositionally biased region" description="Polar residues" evidence="5">
    <location>
        <begin position="733"/>
        <end position="742"/>
    </location>
</feature>
<feature type="domain" description="DRBM" evidence="6">
    <location>
        <begin position="309"/>
        <end position="378"/>
    </location>
</feature>
<protein>
    <recommendedName>
        <fullName evidence="6">DRBM domain-containing protein</fullName>
    </recommendedName>
</protein>
<dbReference type="PANTHER" id="PTHR46031">
    <property type="match status" value="1"/>
</dbReference>
<name>A0A8J5SQZ6_ZIZPA</name>
<feature type="compositionally biased region" description="Basic and acidic residues" evidence="5">
    <location>
        <begin position="713"/>
        <end position="732"/>
    </location>
</feature>
<dbReference type="EMBL" id="JAAALK010000284">
    <property type="protein sequence ID" value="KAG8067208.1"/>
    <property type="molecule type" value="Genomic_DNA"/>
</dbReference>
<feature type="region of interest" description="Disordered" evidence="5">
    <location>
        <begin position="664"/>
        <end position="752"/>
    </location>
</feature>
<feature type="region of interest" description="Disordered" evidence="5">
    <location>
        <begin position="499"/>
        <end position="526"/>
    </location>
</feature>
<dbReference type="InterPro" id="IPR044451">
    <property type="entry name" value="AtDRB-like_DSRM_2"/>
</dbReference>
<gene>
    <name evidence="7" type="ORF">GUJ93_ZPchr0005g14286</name>
</gene>
<dbReference type="CDD" id="cd19907">
    <property type="entry name" value="DSRM_AtDRB-like_rpt1"/>
    <property type="match status" value="1"/>
</dbReference>
<comment type="caution">
    <text evidence="7">The sequence shown here is derived from an EMBL/GenBank/DDBJ whole genome shotgun (WGS) entry which is preliminary data.</text>
</comment>
<keyword evidence="2 4" id="KW-0694">RNA-binding</keyword>
<feature type="compositionally biased region" description="Low complexity" evidence="5">
    <location>
        <begin position="701"/>
        <end position="712"/>
    </location>
</feature>
<comment type="function">
    <text evidence="3">Binds double-stranded RNA.</text>
</comment>
<keyword evidence="1" id="KW-0677">Repeat</keyword>
<dbReference type="PANTHER" id="PTHR46031:SF2">
    <property type="entry name" value="DOUBLE-STRANDED RNA-BINDING PROTEIN 2"/>
    <property type="match status" value="1"/>
</dbReference>
<feature type="domain" description="DRBM" evidence="6">
    <location>
        <begin position="395"/>
        <end position="463"/>
    </location>
</feature>
<reference evidence="7" key="2">
    <citation type="submission" date="2021-02" db="EMBL/GenBank/DDBJ databases">
        <authorList>
            <person name="Kimball J.A."/>
            <person name="Haas M.W."/>
            <person name="Macchietto M."/>
            <person name="Kono T."/>
            <person name="Duquette J."/>
            <person name="Shao M."/>
        </authorList>
    </citation>
    <scope>NUCLEOTIDE SEQUENCE</scope>
    <source>
        <tissue evidence="7">Fresh leaf tissue</tissue>
    </source>
</reference>
<proteinExistence type="predicted"/>
<evidence type="ECO:0000256" key="5">
    <source>
        <dbReference type="SAM" id="MobiDB-lite"/>
    </source>
</evidence>
<dbReference type="SMART" id="SM00358">
    <property type="entry name" value="DSRM"/>
    <property type="match status" value="2"/>
</dbReference>
<dbReference type="OrthoDB" id="5988181at2759"/>
<dbReference type="InterPro" id="IPR014720">
    <property type="entry name" value="dsRBD_dom"/>
</dbReference>